<dbReference type="SMART" id="SM00184">
    <property type="entry name" value="RING"/>
    <property type="match status" value="1"/>
</dbReference>
<evidence type="ECO:0000256" key="5">
    <source>
        <dbReference type="ARBA" id="ARBA00022771"/>
    </source>
</evidence>
<accession>A0ABD1PJP9</accession>
<evidence type="ECO:0000256" key="3">
    <source>
        <dbReference type="ARBA" id="ARBA00022679"/>
    </source>
</evidence>
<gene>
    <name evidence="12" type="ORF">Fot_52083</name>
</gene>
<evidence type="ECO:0000256" key="8">
    <source>
        <dbReference type="ARBA" id="ARBA00023163"/>
    </source>
</evidence>
<dbReference type="AlphaFoldDB" id="A0ABD1PJP9"/>
<protein>
    <recommendedName>
        <fullName evidence="2">RING-type E3 ubiquitin transferase</fullName>
        <ecNumber evidence="2">2.3.2.27</ecNumber>
    </recommendedName>
</protein>
<dbReference type="SUPFAM" id="SSF57850">
    <property type="entry name" value="RING/U-box"/>
    <property type="match status" value="1"/>
</dbReference>
<evidence type="ECO:0000256" key="4">
    <source>
        <dbReference type="ARBA" id="ARBA00022723"/>
    </source>
</evidence>
<dbReference type="InterPro" id="IPR017907">
    <property type="entry name" value="Znf_RING_CS"/>
</dbReference>
<dbReference type="PANTHER" id="PTHR46077:SF1">
    <property type="entry name" value="TOP1 BINDING ARGININE_SERINE RICH PROTEIN, E3 UBIQUITIN LIGASE"/>
    <property type="match status" value="1"/>
</dbReference>
<evidence type="ECO:0000313" key="12">
    <source>
        <dbReference type="EMBL" id="KAL2464127.1"/>
    </source>
</evidence>
<evidence type="ECO:0000256" key="2">
    <source>
        <dbReference type="ARBA" id="ARBA00012483"/>
    </source>
</evidence>
<evidence type="ECO:0000256" key="9">
    <source>
        <dbReference type="PROSITE-ProRule" id="PRU00175"/>
    </source>
</evidence>
<dbReference type="InterPro" id="IPR013083">
    <property type="entry name" value="Znf_RING/FYVE/PHD"/>
</dbReference>
<dbReference type="GO" id="GO:0008270">
    <property type="term" value="F:zinc ion binding"/>
    <property type="evidence" value="ECO:0007669"/>
    <property type="project" value="UniProtKB-KW"/>
</dbReference>
<comment type="catalytic activity">
    <reaction evidence="1">
        <text>S-ubiquitinyl-[E2 ubiquitin-conjugating enzyme]-L-cysteine + [acceptor protein]-L-lysine = [E2 ubiquitin-conjugating enzyme]-L-cysteine + N(6)-ubiquitinyl-[acceptor protein]-L-lysine.</text>
        <dbReference type="EC" id="2.3.2.27"/>
    </reaction>
</comment>
<keyword evidence="6" id="KW-0862">Zinc</keyword>
<feature type="domain" description="RING-type" evidence="11">
    <location>
        <begin position="21"/>
        <end position="62"/>
    </location>
</feature>
<dbReference type="Gene3D" id="3.30.40.10">
    <property type="entry name" value="Zinc/RING finger domain, C3HC4 (zinc finger)"/>
    <property type="match status" value="1"/>
</dbReference>
<dbReference type="PROSITE" id="PS50089">
    <property type="entry name" value="ZF_RING_2"/>
    <property type="match status" value="1"/>
</dbReference>
<keyword evidence="13" id="KW-1185">Reference proteome</keyword>
<sequence length="294" mass="34390">MDSNRSSITKRIAKSVIGKSCPICLRHVEIRNAAVVIPCMHTYCILCICKWSNLKRKCPLCNADFDSWFYKINLSSRKFQKEKLLPSGEGKRDNSAIRDGDVFRRRRTQFFHQRRVIARSREESRNVRSQVRPLPSQRSFGHEGHENPDIISERVKLWRASIYEQRLQAVPLSSKTCLVQTIEGHNGVKQIILQKIERWIQRELQAVLGDPDPTIIVHVATSLFFSRHEKKNEGFPEQVGIEDDFLAPLRPFLHERTDMFWHELRCFAESSFSMETYDTVVEYKALEKIPNMWS</sequence>
<dbReference type="PROSITE" id="PS00518">
    <property type="entry name" value="ZF_RING_1"/>
    <property type="match status" value="1"/>
</dbReference>
<evidence type="ECO:0000256" key="7">
    <source>
        <dbReference type="ARBA" id="ARBA00023015"/>
    </source>
</evidence>
<evidence type="ECO:0000313" key="13">
    <source>
        <dbReference type="Proteomes" id="UP001604277"/>
    </source>
</evidence>
<name>A0ABD1PJP9_9LAMI</name>
<keyword evidence="4" id="KW-0479">Metal-binding</keyword>
<dbReference type="EMBL" id="JBFOLJ010000018">
    <property type="protein sequence ID" value="KAL2464127.1"/>
    <property type="molecule type" value="Genomic_DNA"/>
</dbReference>
<keyword evidence="3" id="KW-0808">Transferase</keyword>
<feature type="region of interest" description="Disordered" evidence="10">
    <location>
        <begin position="127"/>
        <end position="146"/>
    </location>
</feature>
<keyword evidence="7" id="KW-0805">Transcription regulation</keyword>
<proteinExistence type="predicted"/>
<keyword evidence="5 9" id="KW-0863">Zinc-finger</keyword>
<dbReference type="GO" id="GO:0061630">
    <property type="term" value="F:ubiquitin protein ligase activity"/>
    <property type="evidence" value="ECO:0007669"/>
    <property type="project" value="UniProtKB-EC"/>
</dbReference>
<dbReference type="InterPro" id="IPR001841">
    <property type="entry name" value="Znf_RING"/>
</dbReference>
<dbReference type="Proteomes" id="UP001604277">
    <property type="component" value="Unassembled WGS sequence"/>
</dbReference>
<evidence type="ECO:0000259" key="11">
    <source>
        <dbReference type="PROSITE" id="PS50089"/>
    </source>
</evidence>
<organism evidence="12 13">
    <name type="scientific">Forsythia ovata</name>
    <dbReference type="NCBI Taxonomy" id="205694"/>
    <lineage>
        <taxon>Eukaryota</taxon>
        <taxon>Viridiplantae</taxon>
        <taxon>Streptophyta</taxon>
        <taxon>Embryophyta</taxon>
        <taxon>Tracheophyta</taxon>
        <taxon>Spermatophyta</taxon>
        <taxon>Magnoliopsida</taxon>
        <taxon>eudicotyledons</taxon>
        <taxon>Gunneridae</taxon>
        <taxon>Pentapetalae</taxon>
        <taxon>asterids</taxon>
        <taxon>lamiids</taxon>
        <taxon>Lamiales</taxon>
        <taxon>Oleaceae</taxon>
        <taxon>Forsythieae</taxon>
        <taxon>Forsythia</taxon>
    </lineage>
</organism>
<evidence type="ECO:0000256" key="6">
    <source>
        <dbReference type="ARBA" id="ARBA00022833"/>
    </source>
</evidence>
<evidence type="ECO:0000256" key="1">
    <source>
        <dbReference type="ARBA" id="ARBA00000900"/>
    </source>
</evidence>
<dbReference type="EC" id="2.3.2.27" evidence="2"/>
<dbReference type="Pfam" id="PF13639">
    <property type="entry name" value="zf-RING_2"/>
    <property type="match status" value="1"/>
</dbReference>
<reference evidence="13" key="1">
    <citation type="submission" date="2024-07" db="EMBL/GenBank/DDBJ databases">
        <title>Two chromosome-level genome assemblies of Korean endemic species Abeliophyllum distichum and Forsythia ovata (Oleaceae).</title>
        <authorList>
            <person name="Jang H."/>
        </authorList>
    </citation>
    <scope>NUCLEOTIDE SEQUENCE [LARGE SCALE GENOMIC DNA]</scope>
</reference>
<dbReference type="PANTHER" id="PTHR46077">
    <property type="entry name" value="E3 UBIQUITIN-PROTEIN LIGASE TOPORS"/>
    <property type="match status" value="1"/>
</dbReference>
<keyword evidence="8" id="KW-0804">Transcription</keyword>
<comment type="caution">
    <text evidence="12">The sequence shown here is derived from an EMBL/GenBank/DDBJ whole genome shotgun (WGS) entry which is preliminary data.</text>
</comment>
<evidence type="ECO:0000256" key="10">
    <source>
        <dbReference type="SAM" id="MobiDB-lite"/>
    </source>
</evidence>